<gene>
    <name evidence="1" type="ORF">CRE_07749</name>
</gene>
<dbReference type="Proteomes" id="UP000008281">
    <property type="component" value="Unassembled WGS sequence"/>
</dbReference>
<evidence type="ECO:0000313" key="2">
    <source>
        <dbReference type="Proteomes" id="UP000008281"/>
    </source>
</evidence>
<dbReference type="GeneID" id="9808087"/>
<sequence length="143" mass="16551">MFRYPVKKERHPKSASPGSLTLGVAKLKMQITLFFPESARVETGSDTGNETKVIIERLPLSKDDPNQEKYDIEFIQGLTTKYHLPVPLHLHRNFTNGYFHLKFVSAEDATNFRIKFRKIVVTDPILKEMRPQMIIRCAFQQST</sequence>
<keyword evidence="2" id="KW-1185">Reference proteome</keyword>
<name>E3N6R5_CAERE</name>
<proteinExistence type="predicted"/>
<reference evidence="1" key="1">
    <citation type="submission" date="2007-07" db="EMBL/GenBank/DDBJ databases">
        <title>PCAP assembly of the Caenorhabditis remanei genome.</title>
        <authorList>
            <consortium name="The Caenorhabditis remanei Sequencing Consortium"/>
            <person name="Wilson R.K."/>
        </authorList>
    </citation>
    <scope>NUCLEOTIDE SEQUENCE [LARGE SCALE GENOMIC DNA]</scope>
    <source>
        <strain evidence="1">PB4641</strain>
    </source>
</reference>
<dbReference type="HOGENOM" id="CLU_1808004_0_0_1"/>
<dbReference type="RefSeq" id="XP_003095920.2">
    <property type="nucleotide sequence ID" value="XM_003095872.2"/>
</dbReference>
<dbReference type="AlphaFoldDB" id="E3N6R5"/>
<accession>E3N6R5</accession>
<organism evidence="2">
    <name type="scientific">Caenorhabditis remanei</name>
    <name type="common">Caenorhabditis vulgaris</name>
    <dbReference type="NCBI Taxonomy" id="31234"/>
    <lineage>
        <taxon>Eukaryota</taxon>
        <taxon>Metazoa</taxon>
        <taxon>Ecdysozoa</taxon>
        <taxon>Nematoda</taxon>
        <taxon>Chromadorea</taxon>
        <taxon>Rhabditida</taxon>
        <taxon>Rhabditina</taxon>
        <taxon>Rhabditomorpha</taxon>
        <taxon>Rhabditoidea</taxon>
        <taxon>Rhabditidae</taxon>
        <taxon>Peloderinae</taxon>
        <taxon>Caenorhabditis</taxon>
    </lineage>
</organism>
<dbReference type="EMBL" id="DS268542">
    <property type="protein sequence ID" value="EFO88243.1"/>
    <property type="molecule type" value="Genomic_DNA"/>
</dbReference>
<dbReference type="CTD" id="9808087"/>
<dbReference type="KEGG" id="crq:GCK72_009054"/>
<evidence type="ECO:0000313" key="1">
    <source>
        <dbReference type="EMBL" id="EFO88243.1"/>
    </source>
</evidence>
<protein>
    <submittedName>
        <fullName evidence="1">Uncharacterized protein</fullName>
    </submittedName>
</protein>